<name>A0A8T2P4G9_9TELE</name>
<comment type="caution">
    <text evidence="1">The sequence shown here is derived from an EMBL/GenBank/DDBJ whole genome shotgun (WGS) entry which is preliminary data.</text>
</comment>
<dbReference type="OrthoDB" id="10406952at2759"/>
<organism evidence="1 2">
    <name type="scientific">Albula glossodonta</name>
    <name type="common">roundjaw bonefish</name>
    <dbReference type="NCBI Taxonomy" id="121402"/>
    <lineage>
        <taxon>Eukaryota</taxon>
        <taxon>Metazoa</taxon>
        <taxon>Chordata</taxon>
        <taxon>Craniata</taxon>
        <taxon>Vertebrata</taxon>
        <taxon>Euteleostomi</taxon>
        <taxon>Actinopterygii</taxon>
        <taxon>Neopterygii</taxon>
        <taxon>Teleostei</taxon>
        <taxon>Albuliformes</taxon>
        <taxon>Albulidae</taxon>
        <taxon>Albula</taxon>
    </lineage>
</organism>
<evidence type="ECO:0000313" key="1">
    <source>
        <dbReference type="EMBL" id="KAG9347455.1"/>
    </source>
</evidence>
<reference evidence="1" key="1">
    <citation type="thesis" date="2021" institute="BYU ScholarsArchive" country="Provo, UT, USA">
        <title>Applications of and Algorithms for Genome Assembly and Genomic Analyses with an Emphasis on Marine Teleosts.</title>
        <authorList>
            <person name="Pickett B.D."/>
        </authorList>
    </citation>
    <scope>NUCLEOTIDE SEQUENCE</scope>
    <source>
        <strain evidence="1">HI-2016</strain>
    </source>
</reference>
<accession>A0A8T2P4G9</accession>
<gene>
    <name evidence="1" type="ORF">JZ751_005022</name>
</gene>
<dbReference type="Proteomes" id="UP000824540">
    <property type="component" value="Unassembled WGS sequence"/>
</dbReference>
<dbReference type="AlphaFoldDB" id="A0A8T2P4G9"/>
<proteinExistence type="predicted"/>
<evidence type="ECO:0000313" key="2">
    <source>
        <dbReference type="Proteomes" id="UP000824540"/>
    </source>
</evidence>
<dbReference type="EMBL" id="JAFBMS010000013">
    <property type="protein sequence ID" value="KAG9347455.1"/>
    <property type="molecule type" value="Genomic_DNA"/>
</dbReference>
<sequence length="66" mass="7535">MAEGLHQDPCCSILRLPVFTVLEYVSFSALYQQHLSAFPKLRLSLWKLCVDEIEKRVEAGFPLAEP</sequence>
<protein>
    <submittedName>
        <fullName evidence="1">Uncharacterized protein</fullName>
    </submittedName>
</protein>
<keyword evidence="2" id="KW-1185">Reference proteome</keyword>